<evidence type="ECO:0000256" key="3">
    <source>
        <dbReference type="ARBA" id="ARBA00022553"/>
    </source>
</evidence>
<dbReference type="SUPFAM" id="SSF52172">
    <property type="entry name" value="CheY-like"/>
    <property type="match status" value="1"/>
</dbReference>
<reference evidence="11" key="1">
    <citation type="submission" date="2016-04" db="EMBL/GenBank/DDBJ databases">
        <authorList>
            <person name="Chen L."/>
            <person name="Zhuang W."/>
            <person name="Wang G."/>
        </authorList>
    </citation>
    <scope>NUCLEOTIDE SEQUENCE [LARGE SCALE GENOMIC DNA]</scope>
    <source>
        <strain evidence="11">17621</strain>
    </source>
</reference>
<name>A0A1V9EP15_9BACT</name>
<dbReference type="Pfam" id="PF02518">
    <property type="entry name" value="HATPase_c"/>
    <property type="match status" value="1"/>
</dbReference>
<evidence type="ECO:0000313" key="10">
    <source>
        <dbReference type="EMBL" id="OQP47888.1"/>
    </source>
</evidence>
<dbReference type="PANTHER" id="PTHR42878:SF15">
    <property type="entry name" value="BACTERIOPHYTOCHROME"/>
    <property type="match status" value="1"/>
</dbReference>
<accession>A0A1V9EP15</accession>
<gene>
    <name evidence="10" type="ORF">A4H97_30245</name>
</gene>
<dbReference type="SUPFAM" id="SSF55874">
    <property type="entry name" value="ATPase domain of HSP90 chaperone/DNA topoisomerase II/histidine kinase"/>
    <property type="match status" value="1"/>
</dbReference>
<sequence length="433" mass="49460">MRPKILLVDDREDNLMSMEAILAPDGYAFVKAASGSQALKILLNEIDFALILMDVKMPNLNGFETAALIYEREKLKHIPIIFITANNYGEENVYKGYRMGAVDYIYKPINSELLRAKVGVLVDLYRKNHRLIEQEKRLTIINRNLEMEVTERKASEERIKELNRQLLENIALLESANRDLDRFAFMASHDLQEPLRKIRTFSDLLFVKYQPVLDGPAINYINRIQSAAVRMQTLISDILAFSRINNEKDTFVNYNLNIILQEAMDELDATIQDKKAIIEIEPLPTIDVNPGLMRPLFENLLSNALKYSKKDEAPVIKIHSEIIAATTSNKEPVKYCRIYIQDNGIGFDQQYAEQIFDMFRRLHVHSEFEGTGIGLTLCKKIVEKHNGYISVQSKVNQGSTFIISLPVQQAMVETPGESNTNTDADVFLLLGKK</sequence>
<dbReference type="PROSITE" id="PS50110">
    <property type="entry name" value="RESPONSE_REGULATORY"/>
    <property type="match status" value="1"/>
</dbReference>
<dbReference type="FunFam" id="3.30.565.10:FF:000006">
    <property type="entry name" value="Sensor histidine kinase WalK"/>
    <property type="match status" value="1"/>
</dbReference>
<dbReference type="AlphaFoldDB" id="A0A1V9EP15"/>
<keyword evidence="7" id="KW-0175">Coiled coil</keyword>
<feature type="modified residue" description="4-aspartylphosphate" evidence="6">
    <location>
        <position position="54"/>
    </location>
</feature>
<evidence type="ECO:0000256" key="1">
    <source>
        <dbReference type="ARBA" id="ARBA00000085"/>
    </source>
</evidence>
<feature type="coiled-coil region" evidence="7">
    <location>
        <begin position="145"/>
        <end position="179"/>
    </location>
</feature>
<proteinExistence type="predicted"/>
<dbReference type="EMBL" id="LVXG01000020">
    <property type="protein sequence ID" value="OQP47888.1"/>
    <property type="molecule type" value="Genomic_DNA"/>
</dbReference>
<dbReference type="InterPro" id="IPR005467">
    <property type="entry name" value="His_kinase_dom"/>
</dbReference>
<dbReference type="InterPro" id="IPR011006">
    <property type="entry name" value="CheY-like_superfamily"/>
</dbReference>
<dbReference type="STRING" id="354355.SAMN05660816_06645"/>
<evidence type="ECO:0000256" key="7">
    <source>
        <dbReference type="SAM" id="Coils"/>
    </source>
</evidence>
<dbReference type="InterPro" id="IPR003661">
    <property type="entry name" value="HisK_dim/P_dom"/>
</dbReference>
<dbReference type="SMART" id="SM00448">
    <property type="entry name" value="REC"/>
    <property type="match status" value="1"/>
</dbReference>
<dbReference type="GO" id="GO:0000156">
    <property type="term" value="F:phosphorelay response regulator activity"/>
    <property type="evidence" value="ECO:0007669"/>
    <property type="project" value="TreeGrafter"/>
</dbReference>
<dbReference type="InterPro" id="IPR050351">
    <property type="entry name" value="BphY/WalK/GraS-like"/>
</dbReference>
<protein>
    <recommendedName>
        <fullName evidence="2">histidine kinase</fullName>
        <ecNumber evidence="2">2.7.13.3</ecNumber>
    </recommendedName>
</protein>
<evidence type="ECO:0000256" key="5">
    <source>
        <dbReference type="ARBA" id="ARBA00022777"/>
    </source>
</evidence>
<dbReference type="InterPro" id="IPR001789">
    <property type="entry name" value="Sig_transdc_resp-reg_receiver"/>
</dbReference>
<dbReference type="CDD" id="cd00082">
    <property type="entry name" value="HisKA"/>
    <property type="match status" value="1"/>
</dbReference>
<evidence type="ECO:0000256" key="2">
    <source>
        <dbReference type="ARBA" id="ARBA00012438"/>
    </source>
</evidence>
<dbReference type="PROSITE" id="PS50109">
    <property type="entry name" value="HIS_KIN"/>
    <property type="match status" value="1"/>
</dbReference>
<dbReference type="SUPFAM" id="SSF47384">
    <property type="entry name" value="Homodimeric domain of signal transducing histidine kinase"/>
    <property type="match status" value="1"/>
</dbReference>
<keyword evidence="5 10" id="KW-0418">Kinase</keyword>
<evidence type="ECO:0000259" key="8">
    <source>
        <dbReference type="PROSITE" id="PS50109"/>
    </source>
</evidence>
<dbReference type="Gene3D" id="3.30.565.10">
    <property type="entry name" value="Histidine kinase-like ATPase, C-terminal domain"/>
    <property type="match status" value="1"/>
</dbReference>
<evidence type="ECO:0000256" key="6">
    <source>
        <dbReference type="PROSITE-ProRule" id="PRU00169"/>
    </source>
</evidence>
<organism evidence="10 11">
    <name type="scientific">Niastella yeongjuensis</name>
    <dbReference type="NCBI Taxonomy" id="354355"/>
    <lineage>
        <taxon>Bacteria</taxon>
        <taxon>Pseudomonadati</taxon>
        <taxon>Bacteroidota</taxon>
        <taxon>Chitinophagia</taxon>
        <taxon>Chitinophagales</taxon>
        <taxon>Chitinophagaceae</taxon>
        <taxon>Niastella</taxon>
    </lineage>
</organism>
<comment type="caution">
    <text evidence="10">The sequence shown here is derived from an EMBL/GenBank/DDBJ whole genome shotgun (WGS) entry which is preliminary data.</text>
</comment>
<dbReference type="GO" id="GO:0000155">
    <property type="term" value="F:phosphorelay sensor kinase activity"/>
    <property type="evidence" value="ECO:0007669"/>
    <property type="project" value="InterPro"/>
</dbReference>
<keyword evidence="11" id="KW-1185">Reference proteome</keyword>
<dbReference type="Proteomes" id="UP000192610">
    <property type="component" value="Unassembled WGS sequence"/>
</dbReference>
<dbReference type="OrthoDB" id="9781208at2"/>
<feature type="domain" description="Histidine kinase" evidence="8">
    <location>
        <begin position="186"/>
        <end position="409"/>
    </location>
</feature>
<dbReference type="InterPro" id="IPR036097">
    <property type="entry name" value="HisK_dim/P_sf"/>
</dbReference>
<dbReference type="Gene3D" id="1.10.287.130">
    <property type="match status" value="1"/>
</dbReference>
<keyword evidence="4" id="KW-0808">Transferase</keyword>
<dbReference type="Pfam" id="PF00072">
    <property type="entry name" value="Response_reg"/>
    <property type="match status" value="1"/>
</dbReference>
<dbReference type="Gene3D" id="3.40.50.2300">
    <property type="match status" value="1"/>
</dbReference>
<evidence type="ECO:0000313" key="11">
    <source>
        <dbReference type="Proteomes" id="UP000192610"/>
    </source>
</evidence>
<comment type="catalytic activity">
    <reaction evidence="1">
        <text>ATP + protein L-histidine = ADP + protein N-phospho-L-histidine.</text>
        <dbReference type="EC" id="2.7.13.3"/>
    </reaction>
</comment>
<dbReference type="InterPro" id="IPR036890">
    <property type="entry name" value="HATPase_C_sf"/>
</dbReference>
<dbReference type="Pfam" id="PF00512">
    <property type="entry name" value="HisKA"/>
    <property type="match status" value="1"/>
</dbReference>
<dbReference type="SMART" id="SM00388">
    <property type="entry name" value="HisKA"/>
    <property type="match status" value="1"/>
</dbReference>
<dbReference type="EC" id="2.7.13.3" evidence="2"/>
<dbReference type="RefSeq" id="WP_081200656.1">
    <property type="nucleotide sequence ID" value="NZ_FOCZ01000023.1"/>
</dbReference>
<dbReference type="PRINTS" id="PR00344">
    <property type="entry name" value="BCTRLSENSOR"/>
</dbReference>
<evidence type="ECO:0000256" key="4">
    <source>
        <dbReference type="ARBA" id="ARBA00022679"/>
    </source>
</evidence>
<evidence type="ECO:0000259" key="9">
    <source>
        <dbReference type="PROSITE" id="PS50110"/>
    </source>
</evidence>
<feature type="domain" description="Response regulatory" evidence="9">
    <location>
        <begin position="4"/>
        <end position="122"/>
    </location>
</feature>
<dbReference type="SMART" id="SM00387">
    <property type="entry name" value="HATPase_c"/>
    <property type="match status" value="1"/>
</dbReference>
<keyword evidence="3 6" id="KW-0597">Phosphoprotein</keyword>
<dbReference type="InterPro" id="IPR004358">
    <property type="entry name" value="Sig_transdc_His_kin-like_C"/>
</dbReference>
<dbReference type="PANTHER" id="PTHR42878">
    <property type="entry name" value="TWO-COMPONENT HISTIDINE KINASE"/>
    <property type="match status" value="1"/>
</dbReference>
<dbReference type="InterPro" id="IPR003594">
    <property type="entry name" value="HATPase_dom"/>
</dbReference>
<dbReference type="GO" id="GO:0030295">
    <property type="term" value="F:protein kinase activator activity"/>
    <property type="evidence" value="ECO:0007669"/>
    <property type="project" value="TreeGrafter"/>
</dbReference>
<dbReference type="GO" id="GO:0007234">
    <property type="term" value="P:osmosensory signaling via phosphorelay pathway"/>
    <property type="evidence" value="ECO:0007669"/>
    <property type="project" value="TreeGrafter"/>
</dbReference>